<dbReference type="GeneID" id="5982924"/>
<evidence type="ECO:0000313" key="1">
    <source>
        <dbReference type="EMBL" id="EAT76695.1"/>
    </source>
</evidence>
<dbReference type="EMBL" id="CH445365">
    <property type="protein sequence ID" value="EAT76695.1"/>
    <property type="molecule type" value="Genomic_DNA"/>
</dbReference>
<organism evidence="1 2">
    <name type="scientific">Phaeosphaeria nodorum (strain SN15 / ATCC MYA-4574 / FGSC 10173)</name>
    <name type="common">Glume blotch fungus</name>
    <name type="synonym">Parastagonospora nodorum</name>
    <dbReference type="NCBI Taxonomy" id="321614"/>
    <lineage>
        <taxon>Eukaryota</taxon>
        <taxon>Fungi</taxon>
        <taxon>Dikarya</taxon>
        <taxon>Ascomycota</taxon>
        <taxon>Pezizomycotina</taxon>
        <taxon>Dothideomycetes</taxon>
        <taxon>Pleosporomycetidae</taxon>
        <taxon>Pleosporales</taxon>
        <taxon>Pleosporineae</taxon>
        <taxon>Phaeosphaeriaceae</taxon>
        <taxon>Parastagonospora</taxon>
    </lineage>
</organism>
<reference evidence="2" key="1">
    <citation type="journal article" date="2007" name="Plant Cell">
        <title>Dothideomycete-plant interactions illuminated by genome sequencing and EST analysis of the wheat pathogen Stagonospora nodorum.</title>
        <authorList>
            <person name="Hane J.K."/>
            <person name="Lowe R.G."/>
            <person name="Solomon P.S."/>
            <person name="Tan K.C."/>
            <person name="Schoch C.L."/>
            <person name="Spatafora J.W."/>
            <person name="Crous P.W."/>
            <person name="Kodira C."/>
            <person name="Birren B.W."/>
            <person name="Galagan J.E."/>
            <person name="Torriani S.F."/>
            <person name="McDonald B.A."/>
            <person name="Oliver R.P."/>
        </authorList>
    </citation>
    <scope>NUCLEOTIDE SEQUENCE [LARGE SCALE GENOMIC DNA]</scope>
    <source>
        <strain evidence="2">SN15 / ATCC MYA-4574 / FGSC 10173</strain>
    </source>
</reference>
<protein>
    <submittedName>
        <fullName evidence="1">Uncharacterized protein</fullName>
    </submittedName>
</protein>
<gene>
    <name evidence="1" type="ORF">SNOG_15857</name>
</gene>
<dbReference type="Proteomes" id="UP000001055">
    <property type="component" value="Unassembled WGS sequence"/>
</dbReference>
<proteinExistence type="predicted"/>
<dbReference type="RefSeq" id="XP_001805994.1">
    <property type="nucleotide sequence ID" value="XM_001805942.1"/>
</dbReference>
<accession>Q0TX39</accession>
<sequence length="75" mass="7983">MCTKSDYTAESTDLRGANSNDAHIEYKSAHMPPGVVVICGVEVNDNTEDVRSPNQGHSKSPVKLGNVTMGSALCF</sequence>
<dbReference type="AlphaFoldDB" id="Q0TX39"/>
<dbReference type="VEuPathDB" id="FungiDB:JI435_432570"/>
<name>Q0TX39_PHANO</name>
<dbReference type="HOGENOM" id="CLU_2671884_0_0_1"/>
<dbReference type="InParanoid" id="Q0TX39"/>
<evidence type="ECO:0000313" key="2">
    <source>
        <dbReference type="Proteomes" id="UP000001055"/>
    </source>
</evidence>
<dbReference type="KEGG" id="pno:SNOG_15857"/>